<comment type="caution">
    <text evidence="3">The sequence shown here is derived from an EMBL/GenBank/DDBJ whole genome shotgun (WGS) entry which is preliminary data.</text>
</comment>
<dbReference type="RefSeq" id="WP_200034596.1">
    <property type="nucleotide sequence ID" value="NZ_JADWND010000003.1"/>
</dbReference>
<accession>A0ABS0ZQA6</accession>
<protein>
    <submittedName>
        <fullName evidence="3">Rpn family recombination-promoting nuclease/putative transposase</fullName>
    </submittedName>
</protein>
<proteinExistence type="inferred from homology"/>
<dbReference type="Proteomes" id="UP000746649">
    <property type="component" value="Unassembled WGS sequence"/>
</dbReference>
<dbReference type="EMBL" id="JADWND010000003">
    <property type="protein sequence ID" value="MBJ8381001.1"/>
    <property type="molecule type" value="Genomic_DNA"/>
</dbReference>
<name>A0ABS0ZQA6_9ENTR</name>
<keyword evidence="4" id="KW-1185">Reference proteome</keyword>
<dbReference type="Pfam" id="PF04754">
    <property type="entry name" value="Transposase_31"/>
    <property type="match status" value="1"/>
</dbReference>
<dbReference type="NCBIfam" id="TIGR01784">
    <property type="entry name" value="T_den_put_tspse"/>
    <property type="match status" value="1"/>
</dbReference>
<comment type="similarity">
    <text evidence="1">Belongs to the Rpn/YhgA-like nuclease family.</text>
</comment>
<evidence type="ECO:0000259" key="2">
    <source>
        <dbReference type="Pfam" id="PF04754"/>
    </source>
</evidence>
<dbReference type="InterPro" id="IPR051699">
    <property type="entry name" value="Rpn/YhgA-like_nuclease"/>
</dbReference>
<reference evidence="3 4" key="1">
    <citation type="submission" date="2020-11" db="EMBL/GenBank/DDBJ databases">
        <title>Enhanced detection system for hospital associated transmission using whole genome sequencing surveillance.</title>
        <authorList>
            <person name="Harrison L.H."/>
            <person name="Van Tyne D."/>
            <person name="Marsh J.W."/>
            <person name="Griffith M.P."/>
            <person name="Snyder D.J."/>
            <person name="Cooper V.S."/>
            <person name="Mustapha M."/>
        </authorList>
    </citation>
    <scope>NUCLEOTIDE SEQUENCE [LARGE SCALE GENOMIC DNA]</scope>
    <source>
        <strain evidence="3 4">CB00117</strain>
    </source>
</reference>
<dbReference type="InterPro" id="IPR006842">
    <property type="entry name" value="Transposase_31"/>
</dbReference>
<evidence type="ECO:0000256" key="1">
    <source>
        <dbReference type="ARBA" id="ARBA00009787"/>
    </source>
</evidence>
<evidence type="ECO:0000313" key="4">
    <source>
        <dbReference type="Proteomes" id="UP000746649"/>
    </source>
</evidence>
<gene>
    <name evidence="3" type="ORF">I6M88_08425</name>
</gene>
<dbReference type="PANTHER" id="PTHR34611:SF2">
    <property type="entry name" value="INACTIVE RECOMBINATION-PROMOTING NUCLEASE-LIKE PROTEIN RPNE-RELATED"/>
    <property type="match status" value="1"/>
</dbReference>
<evidence type="ECO:0000313" key="3">
    <source>
        <dbReference type="EMBL" id="MBJ8381001.1"/>
    </source>
</evidence>
<dbReference type="InterPro" id="IPR010106">
    <property type="entry name" value="RpnA"/>
</dbReference>
<dbReference type="PANTHER" id="PTHR34611">
    <property type="match status" value="1"/>
</dbReference>
<sequence>MTHSTTSTPHDAVFKKLISSPEVARDFLTIHLPAPLREMCDLTTLRLEATTFIEQDLRAYYSDVVWSLKTKEGEGYIYCVIEHQSTAVPHMAFRLMRYATAAMQHHLDAGHKTLPLVIPMLFYHGVQSPYPWSLNWLDEFDNPQLARQLYTEAFPLVDITVVPDDEIMQHQRVALLELMQKHIRDRDLMGLVDRLVTLLINGIANDSQLQTLFNYLVQYGDATRFSEFIREVAERSPHHKERLMTIAERLRQEGHRHGLQEGLQKGLQQGLEQGLHEGKQTGTREEALRIARVMIEKGIERDLVLTITGISVDEVIASHH</sequence>
<organism evidence="3 4">
    <name type="scientific">Citrobacter sedlakii</name>
    <dbReference type="NCBI Taxonomy" id="67826"/>
    <lineage>
        <taxon>Bacteria</taxon>
        <taxon>Pseudomonadati</taxon>
        <taxon>Pseudomonadota</taxon>
        <taxon>Gammaproteobacteria</taxon>
        <taxon>Enterobacterales</taxon>
        <taxon>Enterobacteriaceae</taxon>
        <taxon>Citrobacter</taxon>
        <taxon>Citrobacter freundii complex</taxon>
    </lineage>
</organism>
<feature type="domain" description="Transposase (putative) YhgA-like" evidence="2">
    <location>
        <begin position="8"/>
        <end position="209"/>
    </location>
</feature>